<dbReference type="FunCoup" id="A0A0D0DJM3">
    <property type="interactions" value="21"/>
</dbReference>
<organism evidence="3 4">
    <name type="scientific">Paxillus rubicundulus Ve08.2h10</name>
    <dbReference type="NCBI Taxonomy" id="930991"/>
    <lineage>
        <taxon>Eukaryota</taxon>
        <taxon>Fungi</taxon>
        <taxon>Dikarya</taxon>
        <taxon>Basidiomycota</taxon>
        <taxon>Agaricomycotina</taxon>
        <taxon>Agaricomycetes</taxon>
        <taxon>Agaricomycetidae</taxon>
        <taxon>Boletales</taxon>
        <taxon>Paxilineae</taxon>
        <taxon>Paxillaceae</taxon>
        <taxon>Paxillus</taxon>
    </lineage>
</organism>
<dbReference type="GO" id="GO:0048038">
    <property type="term" value="F:quinone binding"/>
    <property type="evidence" value="ECO:0007669"/>
    <property type="project" value="TreeGrafter"/>
</dbReference>
<dbReference type="GO" id="GO:0016616">
    <property type="term" value="F:oxidoreductase activity, acting on the CH-OH group of donors, NAD or NADP as acceptor"/>
    <property type="evidence" value="ECO:0007669"/>
    <property type="project" value="TreeGrafter"/>
</dbReference>
<dbReference type="PRINTS" id="PR00080">
    <property type="entry name" value="SDRFAMILY"/>
</dbReference>
<gene>
    <name evidence="3" type="ORF">PAXRUDRAFT_823691</name>
</gene>
<dbReference type="PANTHER" id="PTHR42760">
    <property type="entry name" value="SHORT-CHAIN DEHYDROGENASES/REDUCTASES FAMILY MEMBER"/>
    <property type="match status" value="1"/>
</dbReference>
<dbReference type="HOGENOM" id="CLU_010194_1_0_1"/>
<evidence type="ECO:0000256" key="1">
    <source>
        <dbReference type="ARBA" id="ARBA00006484"/>
    </source>
</evidence>
<sequence length="194" mass="20325">MSLEEHVQGMAKEVTIELGGPDVMVADAAVAQVLPLAPRGWEYVMTVNTRGLFLCCKYTAGQTIKQRRGGRIIGASSLAGKTGLLLTSAYPASKFAVRGLTQAAALELGRCGITVNAYAPGVIATAMTANTIGADGNFLSSDEESAAWVANYFEGRPIKHTGKSDDIANIVSYLASKEAHSITGIRISVDGGIY</sequence>
<evidence type="ECO:0008006" key="5">
    <source>
        <dbReference type="Google" id="ProtNLM"/>
    </source>
</evidence>
<dbReference type="Proteomes" id="UP000054538">
    <property type="component" value="Unassembled WGS sequence"/>
</dbReference>
<keyword evidence="4" id="KW-1185">Reference proteome</keyword>
<dbReference type="InParanoid" id="A0A0D0DJM3"/>
<feature type="non-terminal residue" evidence="3">
    <location>
        <position position="194"/>
    </location>
</feature>
<keyword evidence="2" id="KW-0521">NADP</keyword>
<dbReference type="STRING" id="930991.A0A0D0DJM3"/>
<dbReference type="AlphaFoldDB" id="A0A0D0DJM3"/>
<protein>
    <recommendedName>
        <fullName evidence="5">NAD(P)-binding protein</fullName>
    </recommendedName>
</protein>
<dbReference type="PANTHER" id="PTHR42760:SF121">
    <property type="entry name" value="3-OXOACYL-(ACYL-CARRIER-PROTEIN) REDUCTASE"/>
    <property type="match status" value="1"/>
</dbReference>
<name>A0A0D0DJM3_9AGAM</name>
<reference evidence="3 4" key="1">
    <citation type="submission" date="2014-04" db="EMBL/GenBank/DDBJ databases">
        <authorList>
            <consortium name="DOE Joint Genome Institute"/>
            <person name="Kuo A."/>
            <person name="Kohler A."/>
            <person name="Jargeat P."/>
            <person name="Nagy L.G."/>
            <person name="Floudas D."/>
            <person name="Copeland A."/>
            <person name="Barry K.W."/>
            <person name="Cichocki N."/>
            <person name="Veneault-Fourrey C."/>
            <person name="LaButti K."/>
            <person name="Lindquist E.A."/>
            <person name="Lipzen A."/>
            <person name="Lundell T."/>
            <person name="Morin E."/>
            <person name="Murat C."/>
            <person name="Sun H."/>
            <person name="Tunlid A."/>
            <person name="Henrissat B."/>
            <person name="Grigoriev I.V."/>
            <person name="Hibbett D.S."/>
            <person name="Martin F."/>
            <person name="Nordberg H.P."/>
            <person name="Cantor M.N."/>
            <person name="Hua S.X."/>
        </authorList>
    </citation>
    <scope>NUCLEOTIDE SEQUENCE [LARGE SCALE GENOMIC DNA]</scope>
    <source>
        <strain evidence="3 4">Ve08.2h10</strain>
    </source>
</reference>
<evidence type="ECO:0000313" key="3">
    <source>
        <dbReference type="EMBL" id="KIK98642.1"/>
    </source>
</evidence>
<dbReference type="InterPro" id="IPR002347">
    <property type="entry name" value="SDR_fam"/>
</dbReference>
<dbReference type="OrthoDB" id="498125at2759"/>
<dbReference type="Gene3D" id="3.40.50.720">
    <property type="entry name" value="NAD(P)-binding Rossmann-like Domain"/>
    <property type="match status" value="1"/>
</dbReference>
<dbReference type="SUPFAM" id="SSF51735">
    <property type="entry name" value="NAD(P)-binding Rossmann-fold domains"/>
    <property type="match status" value="1"/>
</dbReference>
<accession>A0A0D0DJM3</accession>
<dbReference type="InterPro" id="IPR020904">
    <property type="entry name" value="Sc_DH/Rdtase_CS"/>
</dbReference>
<evidence type="ECO:0000256" key="2">
    <source>
        <dbReference type="ARBA" id="ARBA00022857"/>
    </source>
</evidence>
<proteinExistence type="inferred from homology"/>
<comment type="similarity">
    <text evidence="1">Belongs to the short-chain dehydrogenases/reductases (SDR) family.</text>
</comment>
<dbReference type="GO" id="GO:0006633">
    <property type="term" value="P:fatty acid biosynthetic process"/>
    <property type="evidence" value="ECO:0007669"/>
    <property type="project" value="TreeGrafter"/>
</dbReference>
<dbReference type="PRINTS" id="PR00081">
    <property type="entry name" value="GDHRDH"/>
</dbReference>
<evidence type="ECO:0000313" key="4">
    <source>
        <dbReference type="Proteomes" id="UP000054538"/>
    </source>
</evidence>
<reference evidence="4" key="2">
    <citation type="submission" date="2015-01" db="EMBL/GenBank/DDBJ databases">
        <title>Evolutionary Origins and Diversification of the Mycorrhizal Mutualists.</title>
        <authorList>
            <consortium name="DOE Joint Genome Institute"/>
            <consortium name="Mycorrhizal Genomics Consortium"/>
            <person name="Kohler A."/>
            <person name="Kuo A."/>
            <person name="Nagy L.G."/>
            <person name="Floudas D."/>
            <person name="Copeland A."/>
            <person name="Barry K.W."/>
            <person name="Cichocki N."/>
            <person name="Veneault-Fourrey C."/>
            <person name="LaButti K."/>
            <person name="Lindquist E.A."/>
            <person name="Lipzen A."/>
            <person name="Lundell T."/>
            <person name="Morin E."/>
            <person name="Murat C."/>
            <person name="Riley R."/>
            <person name="Ohm R."/>
            <person name="Sun H."/>
            <person name="Tunlid A."/>
            <person name="Henrissat B."/>
            <person name="Grigoriev I.V."/>
            <person name="Hibbett D.S."/>
            <person name="Martin F."/>
        </authorList>
    </citation>
    <scope>NUCLEOTIDE SEQUENCE [LARGE SCALE GENOMIC DNA]</scope>
    <source>
        <strain evidence="4">Ve08.2h10</strain>
    </source>
</reference>
<dbReference type="InterPro" id="IPR036291">
    <property type="entry name" value="NAD(P)-bd_dom_sf"/>
</dbReference>
<dbReference type="EMBL" id="KN824886">
    <property type="protein sequence ID" value="KIK98642.1"/>
    <property type="molecule type" value="Genomic_DNA"/>
</dbReference>
<dbReference type="PROSITE" id="PS00061">
    <property type="entry name" value="ADH_SHORT"/>
    <property type="match status" value="1"/>
</dbReference>
<dbReference type="Pfam" id="PF13561">
    <property type="entry name" value="adh_short_C2"/>
    <property type="match status" value="1"/>
</dbReference>